<dbReference type="Proteomes" id="UP000823775">
    <property type="component" value="Unassembled WGS sequence"/>
</dbReference>
<feature type="non-terminal residue" evidence="2">
    <location>
        <position position="181"/>
    </location>
</feature>
<sequence>MGNKESKVKWLPMGKQPEHKPNSGMILKTALRKTRTMKGKRFSFGGLLTQFLRGHKIEEEASHYRPHQDLKGLDITKTKEPEGQHDLVLSIAERNARNNSYMSHIYGIEMLQLRALSRVGPGLEPLNDDDPTDDKQAHNGTSVQGLALHLLAQRGAILMHIDAQCIARMTDSKYAKVQSRF</sequence>
<proteinExistence type="predicted"/>
<keyword evidence="3" id="KW-1185">Reference proteome</keyword>
<evidence type="ECO:0000256" key="1">
    <source>
        <dbReference type="SAM" id="MobiDB-lite"/>
    </source>
</evidence>
<protein>
    <submittedName>
        <fullName evidence="2">Uncharacterized protein</fullName>
    </submittedName>
</protein>
<gene>
    <name evidence="2" type="ORF">HAX54_009346</name>
</gene>
<accession>A0ABS8THA4</accession>
<reference evidence="2 3" key="1">
    <citation type="journal article" date="2021" name="BMC Genomics">
        <title>Datura genome reveals duplications of psychoactive alkaloid biosynthetic genes and high mutation rate following tissue culture.</title>
        <authorList>
            <person name="Rajewski A."/>
            <person name="Carter-House D."/>
            <person name="Stajich J."/>
            <person name="Litt A."/>
        </authorList>
    </citation>
    <scope>NUCLEOTIDE SEQUENCE [LARGE SCALE GENOMIC DNA]</scope>
    <source>
        <strain evidence="2">AR-01</strain>
    </source>
</reference>
<evidence type="ECO:0000313" key="2">
    <source>
        <dbReference type="EMBL" id="MCD7469929.1"/>
    </source>
</evidence>
<feature type="region of interest" description="Disordered" evidence="1">
    <location>
        <begin position="1"/>
        <end position="22"/>
    </location>
</feature>
<dbReference type="EMBL" id="JACEIK010001507">
    <property type="protein sequence ID" value="MCD7469929.1"/>
    <property type="molecule type" value="Genomic_DNA"/>
</dbReference>
<organism evidence="2 3">
    <name type="scientific">Datura stramonium</name>
    <name type="common">Jimsonweed</name>
    <name type="synonym">Common thornapple</name>
    <dbReference type="NCBI Taxonomy" id="4076"/>
    <lineage>
        <taxon>Eukaryota</taxon>
        <taxon>Viridiplantae</taxon>
        <taxon>Streptophyta</taxon>
        <taxon>Embryophyta</taxon>
        <taxon>Tracheophyta</taxon>
        <taxon>Spermatophyta</taxon>
        <taxon>Magnoliopsida</taxon>
        <taxon>eudicotyledons</taxon>
        <taxon>Gunneridae</taxon>
        <taxon>Pentapetalae</taxon>
        <taxon>asterids</taxon>
        <taxon>lamiids</taxon>
        <taxon>Solanales</taxon>
        <taxon>Solanaceae</taxon>
        <taxon>Solanoideae</taxon>
        <taxon>Datureae</taxon>
        <taxon>Datura</taxon>
    </lineage>
</organism>
<evidence type="ECO:0000313" key="3">
    <source>
        <dbReference type="Proteomes" id="UP000823775"/>
    </source>
</evidence>
<comment type="caution">
    <text evidence="2">The sequence shown here is derived from an EMBL/GenBank/DDBJ whole genome shotgun (WGS) entry which is preliminary data.</text>
</comment>
<name>A0ABS8THA4_DATST</name>